<dbReference type="PROSITE" id="PS50192">
    <property type="entry name" value="T_SNARE"/>
    <property type="match status" value="1"/>
</dbReference>
<keyword evidence="2" id="KW-1003">Cell membrane</keyword>
<keyword evidence="11" id="KW-1185">Reference proteome</keyword>
<evidence type="ECO:0000256" key="5">
    <source>
        <dbReference type="PROSITE-ProRule" id="PRU00284"/>
    </source>
</evidence>
<dbReference type="InterPro" id="IPR004089">
    <property type="entry name" value="MCPsignal_dom"/>
</dbReference>
<dbReference type="SUPFAM" id="SSF58104">
    <property type="entry name" value="Methyl-accepting chemotaxis protein (MCP) signaling domain"/>
    <property type="match status" value="1"/>
</dbReference>
<evidence type="ECO:0000313" key="11">
    <source>
        <dbReference type="Proteomes" id="UP001209681"/>
    </source>
</evidence>
<evidence type="ECO:0000256" key="1">
    <source>
        <dbReference type="ARBA" id="ARBA00004429"/>
    </source>
</evidence>
<evidence type="ECO:0000259" key="7">
    <source>
        <dbReference type="PROSITE" id="PS50111"/>
    </source>
</evidence>
<evidence type="ECO:0000256" key="2">
    <source>
        <dbReference type="ARBA" id="ARBA00022519"/>
    </source>
</evidence>
<dbReference type="Gene3D" id="3.30.450.20">
    <property type="entry name" value="PAS domain"/>
    <property type="match status" value="2"/>
</dbReference>
<keyword evidence="6" id="KW-0812">Transmembrane</keyword>
<feature type="domain" description="T-SNARE coiled-coil homology" evidence="8">
    <location>
        <begin position="568"/>
        <end position="620"/>
    </location>
</feature>
<proteinExistence type="inferred from homology"/>
<comment type="similarity">
    <text evidence="4">Belongs to the methyl-accepting chemotaxis (MCP) protein family.</text>
</comment>
<dbReference type="PANTHER" id="PTHR32089:SF112">
    <property type="entry name" value="LYSOZYME-LIKE PROTEIN-RELATED"/>
    <property type="match status" value="1"/>
</dbReference>
<feature type="transmembrane region" description="Helical" evidence="6">
    <location>
        <begin position="306"/>
        <end position="328"/>
    </location>
</feature>
<evidence type="ECO:0000256" key="3">
    <source>
        <dbReference type="ARBA" id="ARBA00023224"/>
    </source>
</evidence>
<gene>
    <name evidence="10" type="ORF">OOT00_08625</name>
</gene>
<comment type="subcellular location">
    <subcellularLocation>
        <location evidence="1">Cell inner membrane</location>
        <topology evidence="1">Multi-pass membrane protein</topology>
    </subcellularLocation>
</comment>
<accession>A0ABT3N9C4</accession>
<feature type="domain" description="HAMP" evidence="9">
    <location>
        <begin position="326"/>
        <end position="380"/>
    </location>
</feature>
<evidence type="ECO:0000259" key="8">
    <source>
        <dbReference type="PROSITE" id="PS50192"/>
    </source>
</evidence>
<keyword evidence="6" id="KW-1133">Transmembrane helix</keyword>
<dbReference type="RefSeq" id="WP_265424933.1">
    <property type="nucleotide sequence ID" value="NZ_JAPFPW010000008.1"/>
</dbReference>
<dbReference type="Pfam" id="PF00015">
    <property type="entry name" value="MCPsignal"/>
    <property type="match status" value="1"/>
</dbReference>
<feature type="domain" description="Methyl-accepting transducer" evidence="7">
    <location>
        <begin position="392"/>
        <end position="628"/>
    </location>
</feature>
<keyword evidence="3 5" id="KW-0807">Transducer</keyword>
<evidence type="ECO:0000256" key="4">
    <source>
        <dbReference type="ARBA" id="ARBA00029447"/>
    </source>
</evidence>
<dbReference type="Proteomes" id="UP001209681">
    <property type="component" value="Unassembled WGS sequence"/>
</dbReference>
<reference evidence="10 11" key="1">
    <citation type="submission" date="2022-11" db="EMBL/GenBank/DDBJ databases">
        <title>Desulfobotulus tamanensis H1 sp. nov. - anaerobic, alkaliphilic, sulphate reducing bacterium isolated from terrestrial mud volcano.</title>
        <authorList>
            <person name="Frolova A."/>
            <person name="Merkel A.Y."/>
            <person name="Slobodkin A.I."/>
        </authorList>
    </citation>
    <scope>NUCLEOTIDE SEQUENCE [LARGE SCALE GENOMIC DNA]</scope>
    <source>
        <strain evidence="10 11">H1</strain>
    </source>
</reference>
<dbReference type="Pfam" id="PF00672">
    <property type="entry name" value="HAMP"/>
    <property type="match status" value="1"/>
</dbReference>
<dbReference type="SMART" id="SM00283">
    <property type="entry name" value="MA"/>
    <property type="match status" value="1"/>
</dbReference>
<dbReference type="CDD" id="cd12912">
    <property type="entry name" value="PDC2_MCP_like"/>
    <property type="match status" value="1"/>
</dbReference>
<dbReference type="CDD" id="cd06225">
    <property type="entry name" value="HAMP"/>
    <property type="match status" value="1"/>
</dbReference>
<dbReference type="Gene3D" id="1.10.287.950">
    <property type="entry name" value="Methyl-accepting chemotaxis protein"/>
    <property type="match status" value="1"/>
</dbReference>
<organism evidence="10 11">
    <name type="scientific">Desulfobotulus pelophilus</name>
    <dbReference type="NCBI Taxonomy" id="2823377"/>
    <lineage>
        <taxon>Bacteria</taxon>
        <taxon>Pseudomonadati</taxon>
        <taxon>Thermodesulfobacteriota</taxon>
        <taxon>Desulfobacteria</taxon>
        <taxon>Desulfobacterales</taxon>
        <taxon>Desulfobacteraceae</taxon>
        <taxon>Desulfobotulus</taxon>
    </lineage>
</organism>
<dbReference type="PANTHER" id="PTHR32089">
    <property type="entry name" value="METHYL-ACCEPTING CHEMOTAXIS PROTEIN MCPB"/>
    <property type="match status" value="1"/>
</dbReference>
<name>A0ABT3N9C4_9BACT</name>
<dbReference type="PROSITE" id="PS50111">
    <property type="entry name" value="CHEMOTAXIS_TRANSDUC_2"/>
    <property type="match status" value="1"/>
</dbReference>
<protein>
    <submittedName>
        <fullName evidence="10">Methyl-accepting chemotaxis protein</fullName>
    </submittedName>
</protein>
<dbReference type="InterPro" id="IPR000727">
    <property type="entry name" value="T_SNARE_dom"/>
</dbReference>
<keyword evidence="2" id="KW-0997">Cell inner membrane</keyword>
<dbReference type="InterPro" id="IPR003660">
    <property type="entry name" value="HAMP_dom"/>
</dbReference>
<dbReference type="Gene3D" id="1.10.8.500">
    <property type="entry name" value="HAMP domain in histidine kinase"/>
    <property type="match status" value="1"/>
</dbReference>
<evidence type="ECO:0000259" key="9">
    <source>
        <dbReference type="PROSITE" id="PS50885"/>
    </source>
</evidence>
<dbReference type="EMBL" id="JAPFPW010000008">
    <property type="protein sequence ID" value="MCW7754049.1"/>
    <property type="molecule type" value="Genomic_DNA"/>
</dbReference>
<evidence type="ECO:0000313" key="10">
    <source>
        <dbReference type="EMBL" id="MCW7754049.1"/>
    </source>
</evidence>
<keyword evidence="6" id="KW-0472">Membrane</keyword>
<sequence>MKWNMGVGAKITVLVNAAVALILTGIIWFLSSLFVTAVQKSVYEAVDLEASRRAEEIRSELRSIADIASTTAGLTAGLLASGHEAQHSLAPALASIVERHTGLLAAWILLDPSPTSGSFSLRFHRDTGTLRSGSLMGISAEMDTYYNNLRRKNQNDIADPLIRTITGRSIPVLVAISPIHLNGQKVGMAGVEVTAHSIQKIVSSIKPLDNGYGFLFSNDTKYMYHPNERQIGRTILEVRPDARQRDADVRAGRQRREEQQALATGETSYFIFEPIRMEGSDAPWSLAVTVSLTALLADAKNAVRLVVGAGILAVFLIIGIVFGISRIITGPINSMVANLQDIAEGEGDLTRRLNAKSKDELGQLAYWFNAFMDRLQSLIKETAENAKSLDQAANMLTELSSDMSSSARGMSGQADNLAKETNEINGSMGNVAAVMDQSSSNAGMVASATEEMSSTVDEIARNIEKTRSISSQAVSGTTSSIAQVEALSKAALDVGRVVEVITEISEQVNLLALNATIEAARAGEAGKGFAVVANEIKDLARQTASATFEIKDKISNMQNNTEGVAAGIQDVSAVITSMNEIITTIASAVEEQSSATREIASNISDVSSGIQNVNRHISKSADAISRVSGDILLVNQAASEMTESSGKVKDRAEALLSISGKLNTVVRTFKV</sequence>
<evidence type="ECO:0000256" key="6">
    <source>
        <dbReference type="SAM" id="Phobius"/>
    </source>
</evidence>
<comment type="caution">
    <text evidence="10">The sequence shown here is derived from an EMBL/GenBank/DDBJ whole genome shotgun (WGS) entry which is preliminary data.</text>
</comment>
<dbReference type="SMART" id="SM00304">
    <property type="entry name" value="HAMP"/>
    <property type="match status" value="1"/>
</dbReference>
<feature type="transmembrane region" description="Helical" evidence="6">
    <location>
        <begin position="12"/>
        <end position="35"/>
    </location>
</feature>
<dbReference type="PROSITE" id="PS50885">
    <property type="entry name" value="HAMP"/>
    <property type="match status" value="1"/>
</dbReference>